<dbReference type="RefSeq" id="WP_379017452.1">
    <property type="nucleotide sequence ID" value="NZ_JBHUGY010000012.1"/>
</dbReference>
<dbReference type="InterPro" id="IPR049249">
    <property type="entry name" value="DUF6882"/>
</dbReference>
<keyword evidence="2" id="KW-1185">Reference proteome</keyword>
<dbReference type="Proteomes" id="UP001597349">
    <property type="component" value="Unassembled WGS sequence"/>
</dbReference>
<evidence type="ECO:0000313" key="1">
    <source>
        <dbReference type="EMBL" id="MFD2052659.1"/>
    </source>
</evidence>
<comment type="caution">
    <text evidence="1">The sequence shown here is derived from an EMBL/GenBank/DDBJ whole genome shotgun (WGS) entry which is preliminary data.</text>
</comment>
<reference evidence="2" key="1">
    <citation type="journal article" date="2019" name="Int. J. Syst. Evol. Microbiol.">
        <title>The Global Catalogue of Microorganisms (GCM) 10K type strain sequencing project: providing services to taxonomists for standard genome sequencing and annotation.</title>
        <authorList>
            <consortium name="The Broad Institute Genomics Platform"/>
            <consortium name="The Broad Institute Genome Sequencing Center for Infectious Disease"/>
            <person name="Wu L."/>
            <person name="Ma J."/>
        </authorList>
    </citation>
    <scope>NUCLEOTIDE SEQUENCE [LARGE SCALE GENOMIC DNA]</scope>
    <source>
        <strain evidence="2">CGMCC 1.16226</strain>
    </source>
</reference>
<dbReference type="EMBL" id="JBHUGY010000012">
    <property type="protein sequence ID" value="MFD2052659.1"/>
    <property type="molecule type" value="Genomic_DNA"/>
</dbReference>
<dbReference type="Pfam" id="PF21813">
    <property type="entry name" value="DUF6882"/>
    <property type="match status" value="1"/>
</dbReference>
<proteinExistence type="predicted"/>
<sequence>MKPYWYPAWREEAIEQLNVKNDRLEREFHLGHWSRYDYDITTGRLLFSEDGATKVIAGIQIAGSTSAKADNWLWAWANSNLPDDVLSDTKLVRTFGEMNGIDELAQPYVTDDEVEVLGWELTAVAVRICDALGAYRPPRGEGGALFLILKSVNWAG</sequence>
<gene>
    <name evidence="1" type="ORF">ACFSQT_05920</name>
</gene>
<evidence type="ECO:0000313" key="2">
    <source>
        <dbReference type="Proteomes" id="UP001597349"/>
    </source>
</evidence>
<organism evidence="1 2">
    <name type="scientific">Mesorhizobium calcicola</name>
    <dbReference type="NCBI Taxonomy" id="1300310"/>
    <lineage>
        <taxon>Bacteria</taxon>
        <taxon>Pseudomonadati</taxon>
        <taxon>Pseudomonadota</taxon>
        <taxon>Alphaproteobacteria</taxon>
        <taxon>Hyphomicrobiales</taxon>
        <taxon>Phyllobacteriaceae</taxon>
        <taxon>Mesorhizobium</taxon>
    </lineage>
</organism>
<name>A0ABW4W882_9HYPH</name>
<accession>A0ABW4W882</accession>
<protein>
    <submittedName>
        <fullName evidence="1">DUF6882 domain-containing protein</fullName>
    </submittedName>
</protein>